<gene>
    <name evidence="1" type="ORF">OVA965_LOCUS32153</name>
    <name evidence="2" type="ORF">TMI583_LOCUS33010</name>
</gene>
<evidence type="ECO:0000313" key="1">
    <source>
        <dbReference type="EMBL" id="CAF1381978.1"/>
    </source>
</evidence>
<name>A0A8S2F857_9BILA</name>
<evidence type="ECO:0000313" key="3">
    <source>
        <dbReference type="Proteomes" id="UP000677228"/>
    </source>
</evidence>
<dbReference type="EMBL" id="CAJOBA010046509">
    <property type="protein sequence ID" value="CAF4190427.1"/>
    <property type="molecule type" value="Genomic_DNA"/>
</dbReference>
<accession>A0A8S2F857</accession>
<dbReference type="Proteomes" id="UP000682733">
    <property type="component" value="Unassembled WGS sequence"/>
</dbReference>
<protein>
    <submittedName>
        <fullName evidence="1">Uncharacterized protein</fullName>
    </submittedName>
</protein>
<dbReference type="EMBL" id="CAJNOK010024812">
    <property type="protein sequence ID" value="CAF1381978.1"/>
    <property type="molecule type" value="Genomic_DNA"/>
</dbReference>
<proteinExistence type="predicted"/>
<evidence type="ECO:0000313" key="2">
    <source>
        <dbReference type="EMBL" id="CAF4190427.1"/>
    </source>
</evidence>
<dbReference type="AlphaFoldDB" id="A0A8S2F857"/>
<reference evidence="1" key="1">
    <citation type="submission" date="2021-02" db="EMBL/GenBank/DDBJ databases">
        <authorList>
            <person name="Nowell W R."/>
        </authorList>
    </citation>
    <scope>NUCLEOTIDE SEQUENCE</scope>
</reference>
<dbReference type="Proteomes" id="UP000677228">
    <property type="component" value="Unassembled WGS sequence"/>
</dbReference>
<organism evidence="1 3">
    <name type="scientific">Didymodactylos carnosus</name>
    <dbReference type="NCBI Taxonomy" id="1234261"/>
    <lineage>
        <taxon>Eukaryota</taxon>
        <taxon>Metazoa</taxon>
        <taxon>Spiralia</taxon>
        <taxon>Gnathifera</taxon>
        <taxon>Rotifera</taxon>
        <taxon>Eurotatoria</taxon>
        <taxon>Bdelloidea</taxon>
        <taxon>Philodinida</taxon>
        <taxon>Philodinidae</taxon>
        <taxon>Didymodactylos</taxon>
    </lineage>
</organism>
<sequence>MYDIRIAPSSSLEQEKCVQTEQGNISPQQKTVLHSNSPDSSSVLKQILNISSPSNTSEVQRTKITLLNLNIQIHPNNPKNGTTNNVQQKSQSNFFILNNHVSSSTIEQKLNTSKSDLTLRCISKDFVEKFIHDLSKSTTMLSKSDVQTVFTSTPKLVCKTIVPTNNNDLDYLDMTTKQLKKMVIILSDMLAITLS</sequence>
<comment type="caution">
    <text evidence="1">The sequence shown here is derived from an EMBL/GenBank/DDBJ whole genome shotgun (WGS) entry which is preliminary data.</text>
</comment>